<organism evidence="1 2">
    <name type="scientific">Pseudomonas matsuisoli</name>
    <dbReference type="NCBI Taxonomy" id="1515666"/>
    <lineage>
        <taxon>Bacteria</taxon>
        <taxon>Pseudomonadati</taxon>
        <taxon>Pseudomonadota</taxon>
        <taxon>Gammaproteobacteria</taxon>
        <taxon>Pseudomonadales</taxon>
        <taxon>Pseudomonadaceae</taxon>
        <taxon>Pseudomonas</taxon>
    </lineage>
</organism>
<evidence type="ECO:0000313" key="2">
    <source>
        <dbReference type="Proteomes" id="UP000635983"/>
    </source>
</evidence>
<accession>A0A917Q4V7</accession>
<keyword evidence="2" id="KW-1185">Reference proteome</keyword>
<dbReference type="Gene3D" id="3.90.1480.10">
    <property type="entry name" value="Alpha-2,3-sialyltransferase"/>
    <property type="match status" value="1"/>
</dbReference>
<name>A0A917Q4V7_9PSED</name>
<dbReference type="RefSeq" id="WP_188985818.1">
    <property type="nucleotide sequence ID" value="NZ_BMPO01000012.1"/>
</dbReference>
<sequence>MEEYKPSKLSDCSGVCHILASGWSLNCTLSSINKDDYVIGFNFSFLAWPNADVHFIENASLKNEYFLDNTVTIYEFLKRFSVLGKGNLVFKNLSEFKNSVRLVGMLYGRHAKFIRDRHYRVFNGLDLDHVLRDMMEDEFRLPQAYSSVISMVFLARRLGFKTIVVHGLDFSGPHFYEDLEKVRVDGFCPSEIKEIHSRSHKTAVGENGIGVGVVISKIKGMLKLEDIELYAAGAISPSASIIGVRPDLGAV</sequence>
<proteinExistence type="predicted"/>
<reference evidence="1" key="1">
    <citation type="journal article" date="2014" name="Int. J. Syst. Evol. Microbiol.">
        <title>Complete genome sequence of Corynebacterium casei LMG S-19264T (=DSM 44701T), isolated from a smear-ripened cheese.</title>
        <authorList>
            <consortium name="US DOE Joint Genome Institute (JGI-PGF)"/>
            <person name="Walter F."/>
            <person name="Albersmeier A."/>
            <person name="Kalinowski J."/>
            <person name="Ruckert C."/>
        </authorList>
    </citation>
    <scope>NUCLEOTIDE SEQUENCE</scope>
    <source>
        <strain evidence="1">JCM 30078</strain>
    </source>
</reference>
<gene>
    <name evidence="1" type="ORF">GCM10009304_39120</name>
</gene>
<dbReference type="EMBL" id="BMPO01000012">
    <property type="protein sequence ID" value="GGK09151.1"/>
    <property type="molecule type" value="Genomic_DNA"/>
</dbReference>
<reference evidence="1" key="2">
    <citation type="submission" date="2020-09" db="EMBL/GenBank/DDBJ databases">
        <authorList>
            <person name="Sun Q."/>
            <person name="Ohkuma M."/>
        </authorList>
    </citation>
    <scope>NUCLEOTIDE SEQUENCE</scope>
    <source>
        <strain evidence="1">JCM 30078</strain>
    </source>
</reference>
<dbReference type="AlphaFoldDB" id="A0A917Q4V7"/>
<evidence type="ECO:0000313" key="1">
    <source>
        <dbReference type="EMBL" id="GGK09151.1"/>
    </source>
</evidence>
<protein>
    <submittedName>
        <fullName evidence="1">Uncharacterized protein</fullName>
    </submittedName>
</protein>
<dbReference type="Proteomes" id="UP000635983">
    <property type="component" value="Unassembled WGS sequence"/>
</dbReference>
<comment type="caution">
    <text evidence="1">The sequence shown here is derived from an EMBL/GenBank/DDBJ whole genome shotgun (WGS) entry which is preliminary data.</text>
</comment>